<dbReference type="InterPro" id="IPR036065">
    <property type="entry name" value="BolA-like_sf"/>
</dbReference>
<dbReference type="Gene3D" id="3.30.300.90">
    <property type="entry name" value="BolA-like"/>
    <property type="match status" value="1"/>
</dbReference>
<dbReference type="InterPro" id="IPR002634">
    <property type="entry name" value="BolA"/>
</dbReference>
<comment type="caution">
    <text evidence="2">The sequence shown here is derived from an EMBL/GenBank/DDBJ whole genome shotgun (WGS) entry which is preliminary data.</text>
</comment>
<organism evidence="2 3">
    <name type="scientific">Candidatus Cyrtobacter comes</name>
    <dbReference type="NCBI Taxonomy" id="675776"/>
    <lineage>
        <taxon>Bacteria</taxon>
        <taxon>Pseudomonadati</taxon>
        <taxon>Pseudomonadota</taxon>
        <taxon>Alphaproteobacteria</taxon>
        <taxon>Rickettsiales</taxon>
        <taxon>Candidatus Midichloriaceae</taxon>
        <taxon>Candidatus Cyrtobacter</taxon>
    </lineage>
</organism>
<dbReference type="EMBL" id="JARGYT010000012">
    <property type="protein sequence ID" value="MDZ5761960.1"/>
    <property type="molecule type" value="Genomic_DNA"/>
</dbReference>
<protein>
    <submittedName>
        <fullName evidence="2">BolA-like protein</fullName>
    </submittedName>
</protein>
<comment type="similarity">
    <text evidence="1">Belongs to the BolA/IbaG family.</text>
</comment>
<accession>A0ABU5L7T3</accession>
<proteinExistence type="inferred from homology"/>
<dbReference type="Proteomes" id="UP001293791">
    <property type="component" value="Unassembled WGS sequence"/>
</dbReference>
<name>A0ABU5L7T3_9RICK</name>
<sequence length="95" mass="10695">MYSLSLMASSKESLEYIYKISKLILDSLHYTGISIKDLSHLHRGHAGVEELSHITHIEISLKGGEEKTEIEKHREIYKLLGPHMDAGLHSVSIIS</sequence>
<keyword evidence="3" id="KW-1185">Reference proteome</keyword>
<gene>
    <name evidence="2" type="ORF">Cyrtocomes_00324</name>
</gene>
<evidence type="ECO:0000313" key="3">
    <source>
        <dbReference type="Proteomes" id="UP001293791"/>
    </source>
</evidence>
<dbReference type="SUPFAM" id="SSF82657">
    <property type="entry name" value="BolA-like"/>
    <property type="match status" value="1"/>
</dbReference>
<evidence type="ECO:0000256" key="1">
    <source>
        <dbReference type="RuleBase" id="RU003860"/>
    </source>
</evidence>
<evidence type="ECO:0000313" key="2">
    <source>
        <dbReference type="EMBL" id="MDZ5761960.1"/>
    </source>
</evidence>
<dbReference type="Pfam" id="PF01722">
    <property type="entry name" value="BolA"/>
    <property type="match status" value="1"/>
</dbReference>
<reference evidence="2 3" key="1">
    <citation type="submission" date="2023-02" db="EMBL/GenBank/DDBJ databases">
        <title>Host association and intracellularity evolved multiple times independently in the Rickettsiales.</title>
        <authorList>
            <person name="Castelli M."/>
            <person name="Nardi T."/>
            <person name="Gammuto L."/>
            <person name="Bellinzona G."/>
            <person name="Sabaneyeva E."/>
            <person name="Potekhin A."/>
            <person name="Serra V."/>
            <person name="Petroni G."/>
            <person name="Sassera D."/>
        </authorList>
    </citation>
    <scope>NUCLEOTIDE SEQUENCE [LARGE SCALE GENOMIC DNA]</scope>
    <source>
        <strain evidence="2 3">BOD18</strain>
    </source>
</reference>